<sequence>MNEIDCSRELYRYISKELREVRKSKNLNLTEVSSYLGISPSFLSQIERGNRDMISLYYYLKLAEYFNVDIKDIIKNAQMRMEIEQSLDS</sequence>
<evidence type="ECO:0000313" key="3">
    <source>
        <dbReference type="EMBL" id="WHI59935.1"/>
    </source>
</evidence>
<dbReference type="RefSeq" id="WP_282862177.1">
    <property type="nucleotide sequence ID" value="NZ_CP118848.1"/>
</dbReference>
<dbReference type="InterPro" id="IPR001387">
    <property type="entry name" value="Cro/C1-type_HTH"/>
</dbReference>
<dbReference type="SUPFAM" id="SSF47413">
    <property type="entry name" value="lambda repressor-like DNA-binding domains"/>
    <property type="match status" value="1"/>
</dbReference>
<dbReference type="InterPro" id="IPR010982">
    <property type="entry name" value="Lambda_DNA-bd_dom_sf"/>
</dbReference>
<dbReference type="CDD" id="cd00093">
    <property type="entry name" value="HTH_XRE"/>
    <property type="match status" value="1"/>
</dbReference>
<reference evidence="3" key="1">
    <citation type="journal article" date="2023" name="Antibiotics">
        <title>Prevalence and Molecular Characterization of Methicillin-Resistant Staphylococci (MRS) and Mammaliicocci (MRM) in Dromedary Camels from Algeria: First Detection of SCCmec-mecC Hybrid in Methicillin-Resistant Mammaliicoccus lentus.</title>
        <authorList>
            <person name="Belhout C."/>
            <person name="Boyen F."/>
            <person name="Vereecke N."/>
            <person name="Theuns S."/>
            <person name="Taibi N."/>
            <person name="Stegger M."/>
            <person name="de la Fe-Rodriguez P.Y."/>
            <person name="Bouayad L."/>
            <person name="Elgroud R."/>
            <person name="Butaye P."/>
        </authorList>
    </citation>
    <scope>NUCLEOTIDE SEQUENCE</scope>
    <source>
        <strain evidence="3">7048</strain>
    </source>
</reference>
<dbReference type="GO" id="GO:0003677">
    <property type="term" value="F:DNA binding"/>
    <property type="evidence" value="ECO:0007669"/>
    <property type="project" value="UniProtKB-KW"/>
</dbReference>
<evidence type="ECO:0000259" key="2">
    <source>
        <dbReference type="PROSITE" id="PS50943"/>
    </source>
</evidence>
<dbReference type="Gene3D" id="1.10.260.40">
    <property type="entry name" value="lambda repressor-like DNA-binding domains"/>
    <property type="match status" value="1"/>
</dbReference>
<evidence type="ECO:0000256" key="1">
    <source>
        <dbReference type="ARBA" id="ARBA00023125"/>
    </source>
</evidence>
<dbReference type="AlphaFoldDB" id="A0AAX3W586"/>
<feature type="domain" description="HTH cro/C1-type" evidence="2">
    <location>
        <begin position="18"/>
        <end position="73"/>
    </location>
</feature>
<dbReference type="SMART" id="SM00530">
    <property type="entry name" value="HTH_XRE"/>
    <property type="match status" value="1"/>
</dbReference>
<dbReference type="PANTHER" id="PTHR46797:SF1">
    <property type="entry name" value="METHYLPHOSPHONATE SYNTHASE"/>
    <property type="match status" value="1"/>
</dbReference>
<dbReference type="Pfam" id="PF01381">
    <property type="entry name" value="HTH_3"/>
    <property type="match status" value="1"/>
</dbReference>
<proteinExistence type="predicted"/>
<evidence type="ECO:0000313" key="4">
    <source>
        <dbReference type="Proteomes" id="UP001223261"/>
    </source>
</evidence>
<dbReference type="InterPro" id="IPR050807">
    <property type="entry name" value="TransReg_Diox_bact_type"/>
</dbReference>
<name>A0AAX3W586_MAMLE</name>
<dbReference type="GO" id="GO:0003700">
    <property type="term" value="F:DNA-binding transcription factor activity"/>
    <property type="evidence" value="ECO:0007669"/>
    <property type="project" value="TreeGrafter"/>
</dbReference>
<dbReference type="PANTHER" id="PTHR46797">
    <property type="entry name" value="HTH-TYPE TRANSCRIPTIONAL REGULATOR"/>
    <property type="match status" value="1"/>
</dbReference>
<accession>A0AAX3W586</accession>
<gene>
    <name evidence="3" type="ORF">PYH69_14760</name>
</gene>
<keyword evidence="1" id="KW-0238">DNA-binding</keyword>
<dbReference type="Proteomes" id="UP001223261">
    <property type="component" value="Chromosome"/>
</dbReference>
<dbReference type="GO" id="GO:0005829">
    <property type="term" value="C:cytosol"/>
    <property type="evidence" value="ECO:0007669"/>
    <property type="project" value="TreeGrafter"/>
</dbReference>
<organism evidence="3 4">
    <name type="scientific">Mammaliicoccus lentus</name>
    <name type="common">Staphylococcus lentus</name>
    <dbReference type="NCBI Taxonomy" id="42858"/>
    <lineage>
        <taxon>Bacteria</taxon>
        <taxon>Bacillati</taxon>
        <taxon>Bacillota</taxon>
        <taxon>Bacilli</taxon>
        <taxon>Bacillales</taxon>
        <taxon>Staphylococcaceae</taxon>
        <taxon>Mammaliicoccus</taxon>
    </lineage>
</organism>
<dbReference type="PROSITE" id="PS50943">
    <property type="entry name" value="HTH_CROC1"/>
    <property type="match status" value="1"/>
</dbReference>
<dbReference type="EMBL" id="CP118848">
    <property type="protein sequence ID" value="WHI59935.1"/>
    <property type="molecule type" value="Genomic_DNA"/>
</dbReference>
<protein>
    <submittedName>
        <fullName evidence="3">Helix-turn-helix transcriptional regulator</fullName>
    </submittedName>
</protein>